<sequence>MAGILKKHRLISQKDPWLTLEIELIQVQGKDDAPRFLVNWREGKSGTSWLENSKTPFPVSLPEAERLFDELLQSRLQQGFIHKDVQWAEAAAPVQHNRQQADKTDAGTVTTQQKALLAQLGQWRSLSARARSRLAWQLGEHRCRAALPQLIPHLQSGTDLLDYCICFAIIRCDDRGAYNAVHELLNRTSSDMVRRIARLAWLQLCTETEAQTYTTGLIQAWPDELQSAWQHGLKTQDTEPVLKALLHGMAWHHWRLDDWLEALYLISCSAGGPAAALARKLVLCQCRNLPVDSLVFRALRRLWKSAEMRQDAELFGVLSMRFEITPARLFIASAQSNIFLQQKRRYVRFRNAVQQEENQLCFSNLTRDYFRRRAWRTLRRLAMMEPKAYPAMATGILLAARDKDAPKPFVSRHPYWDADTRRYNTHERHHSPYSRWLVFSQILFREDPSVCWSSSGLSWWRQQPEAQLAFELQPRTEAFADLWNAQPACLMQCLTQADIPEVKRFAACALADLPEFLAALSVAEWEIVLQQGEYGLALAWHYFKPLLEAGTTSANCAVWFLRAVYAPATDFLLNWITANPAVIQQVPEIPLYLALHPDARCQHLLALLMPRCEQTDCGRIIQALNQWLSANPSPDAAASDRVCVWIQQWLPATVSVCGTAETAVWKHSLQEANPRVKRIALILLSMHPQWQAESCIRRLPEWMAESDPDLRVLAATLCMVLPRALMYERTDLIAFLACAQHASVRKAIWPLLYQLETGSSAAGQLARALVDSLFRALPDDAESDDVETPAHHLHQEIVGWMQTYAADVIGALDTDLQWRLLQARSAGAQLAGFWLLEANDSTLLPSMTTARWVSLAKHPMAAVRQRMLEHIRQIPLREHPDRLLWLDAFNSPWPELRSSLIGCWEQQFAPEDWTLPELMHCCDHPYDDIQRFARQLLTSRFSVEESAQWLAELSQHPSESMQLFVSQWLEQVFAATPAIEKISLLTKLMPYFLSVLSRVNRSRITRIRIQHLLHTLAAQQADLAQRIIPLYVRLVATQAVQDKASYILGLTEILQAHPQLAELAEGIVSLPQPEIRVYRRGEPV</sequence>
<gene>
    <name evidence="1" type="ORF">KDM89_06765</name>
</gene>
<dbReference type="RefSeq" id="WP_212687170.1">
    <property type="nucleotide sequence ID" value="NZ_JAGSPN010000003.1"/>
</dbReference>
<proteinExistence type="predicted"/>
<dbReference type="EMBL" id="JAGSPN010000003">
    <property type="protein sequence ID" value="MBR7781836.1"/>
    <property type="molecule type" value="Genomic_DNA"/>
</dbReference>
<evidence type="ECO:0000313" key="2">
    <source>
        <dbReference type="Proteomes" id="UP000680067"/>
    </source>
</evidence>
<dbReference type="SUPFAM" id="SSF48371">
    <property type="entry name" value="ARM repeat"/>
    <property type="match status" value="2"/>
</dbReference>
<protein>
    <recommendedName>
        <fullName evidence="3">WGR domain-containing protein</fullName>
    </recommendedName>
</protein>
<accession>A0A941DN74</accession>
<evidence type="ECO:0008006" key="3">
    <source>
        <dbReference type="Google" id="ProtNLM"/>
    </source>
</evidence>
<keyword evidence="2" id="KW-1185">Reference proteome</keyword>
<reference evidence="1" key="1">
    <citation type="submission" date="2021-04" db="EMBL/GenBank/DDBJ databases">
        <title>novel species isolated from subtropical streams in China.</title>
        <authorList>
            <person name="Lu H."/>
        </authorList>
    </citation>
    <scope>NUCLEOTIDE SEQUENCE</scope>
    <source>
        <strain evidence="1">LFS511W</strain>
    </source>
</reference>
<organism evidence="1 2">
    <name type="scientific">Undibacterium luofuense</name>
    <dbReference type="NCBI Taxonomy" id="2828733"/>
    <lineage>
        <taxon>Bacteria</taxon>
        <taxon>Pseudomonadati</taxon>
        <taxon>Pseudomonadota</taxon>
        <taxon>Betaproteobacteria</taxon>
        <taxon>Burkholderiales</taxon>
        <taxon>Oxalobacteraceae</taxon>
        <taxon>Undibacterium</taxon>
    </lineage>
</organism>
<dbReference type="AlphaFoldDB" id="A0A941DN74"/>
<evidence type="ECO:0000313" key="1">
    <source>
        <dbReference type="EMBL" id="MBR7781836.1"/>
    </source>
</evidence>
<dbReference type="InterPro" id="IPR016024">
    <property type="entry name" value="ARM-type_fold"/>
</dbReference>
<comment type="caution">
    <text evidence="1">The sequence shown here is derived from an EMBL/GenBank/DDBJ whole genome shotgun (WGS) entry which is preliminary data.</text>
</comment>
<dbReference type="Proteomes" id="UP000680067">
    <property type="component" value="Unassembled WGS sequence"/>
</dbReference>
<name>A0A941DN74_9BURK</name>